<evidence type="ECO:0000313" key="5">
    <source>
        <dbReference type="Proteomes" id="UP001302676"/>
    </source>
</evidence>
<feature type="transmembrane region" description="Helical" evidence="1">
    <location>
        <begin position="71"/>
        <end position="96"/>
    </location>
</feature>
<protein>
    <recommendedName>
        <fullName evidence="3">Jacalin-type lectin domain-containing protein</fullName>
    </recommendedName>
</protein>
<dbReference type="Proteomes" id="UP001302676">
    <property type="component" value="Unassembled WGS sequence"/>
</dbReference>
<dbReference type="EMBL" id="MU853564">
    <property type="protein sequence ID" value="KAK4146018.1"/>
    <property type="molecule type" value="Genomic_DNA"/>
</dbReference>
<reference evidence="4" key="2">
    <citation type="submission" date="2023-05" db="EMBL/GenBank/DDBJ databases">
        <authorList>
            <consortium name="Lawrence Berkeley National Laboratory"/>
            <person name="Steindorff A."/>
            <person name="Hensen N."/>
            <person name="Bonometti L."/>
            <person name="Westerberg I."/>
            <person name="Brannstrom I.O."/>
            <person name="Guillou S."/>
            <person name="Cros-Aarteil S."/>
            <person name="Calhoun S."/>
            <person name="Haridas S."/>
            <person name="Kuo A."/>
            <person name="Mondo S."/>
            <person name="Pangilinan J."/>
            <person name="Riley R."/>
            <person name="Labutti K."/>
            <person name="Andreopoulos B."/>
            <person name="Lipzen A."/>
            <person name="Chen C."/>
            <person name="Yanf M."/>
            <person name="Daum C."/>
            <person name="Ng V."/>
            <person name="Clum A."/>
            <person name="Ohm R."/>
            <person name="Martin F."/>
            <person name="Silar P."/>
            <person name="Natvig D."/>
            <person name="Lalanne C."/>
            <person name="Gautier V."/>
            <person name="Ament-Velasquez S.L."/>
            <person name="Kruys A."/>
            <person name="Hutchinson M.I."/>
            <person name="Powell A.J."/>
            <person name="Barry K."/>
            <person name="Miller A.N."/>
            <person name="Grigoriev I.V."/>
            <person name="Debuchy R."/>
            <person name="Gladieux P."/>
            <person name="Thoren M.H."/>
            <person name="Johannesson H."/>
        </authorList>
    </citation>
    <scope>NUCLEOTIDE SEQUENCE</scope>
    <source>
        <strain evidence="4">CBS 141.50</strain>
    </source>
</reference>
<keyword evidence="5" id="KW-1185">Reference proteome</keyword>
<dbReference type="AlphaFoldDB" id="A0AAN6ZQ03"/>
<dbReference type="Gene3D" id="2.100.10.30">
    <property type="entry name" value="Jacalin-like lectin domain"/>
    <property type="match status" value="1"/>
</dbReference>
<evidence type="ECO:0000313" key="4">
    <source>
        <dbReference type="EMBL" id="KAK4146018.1"/>
    </source>
</evidence>
<dbReference type="SUPFAM" id="SSF51101">
    <property type="entry name" value="Mannose-binding lectins"/>
    <property type="match status" value="1"/>
</dbReference>
<keyword evidence="1" id="KW-1133">Transmembrane helix</keyword>
<feature type="transmembrane region" description="Helical" evidence="1">
    <location>
        <begin position="37"/>
        <end position="59"/>
    </location>
</feature>
<comment type="caution">
    <text evidence="4">The sequence shown here is derived from an EMBL/GenBank/DDBJ whole genome shotgun (WGS) entry which is preliminary data.</text>
</comment>
<dbReference type="InterPro" id="IPR036404">
    <property type="entry name" value="Jacalin-like_lectin_dom_sf"/>
</dbReference>
<keyword evidence="1" id="KW-0812">Transmembrane</keyword>
<keyword evidence="1" id="KW-0472">Membrane</keyword>
<gene>
    <name evidence="4" type="ORF">C8A04DRAFT_26178</name>
</gene>
<proteinExistence type="predicted"/>
<accession>A0AAN6ZQ03</accession>
<dbReference type="Gene3D" id="2.170.15.10">
    <property type="entry name" value="Proaerolysin, chain A, domain 3"/>
    <property type="match status" value="1"/>
</dbReference>
<reference evidence="4" key="1">
    <citation type="journal article" date="2023" name="Mol. Phylogenet. Evol.">
        <title>Genome-scale phylogeny and comparative genomics of the fungal order Sordariales.</title>
        <authorList>
            <person name="Hensen N."/>
            <person name="Bonometti L."/>
            <person name="Westerberg I."/>
            <person name="Brannstrom I.O."/>
            <person name="Guillou S."/>
            <person name="Cros-Aarteil S."/>
            <person name="Calhoun S."/>
            <person name="Haridas S."/>
            <person name="Kuo A."/>
            <person name="Mondo S."/>
            <person name="Pangilinan J."/>
            <person name="Riley R."/>
            <person name="LaButti K."/>
            <person name="Andreopoulos B."/>
            <person name="Lipzen A."/>
            <person name="Chen C."/>
            <person name="Yan M."/>
            <person name="Daum C."/>
            <person name="Ng V."/>
            <person name="Clum A."/>
            <person name="Steindorff A."/>
            <person name="Ohm R.A."/>
            <person name="Martin F."/>
            <person name="Silar P."/>
            <person name="Natvig D.O."/>
            <person name="Lalanne C."/>
            <person name="Gautier V."/>
            <person name="Ament-Velasquez S.L."/>
            <person name="Kruys A."/>
            <person name="Hutchinson M.I."/>
            <person name="Powell A.J."/>
            <person name="Barry K."/>
            <person name="Miller A.N."/>
            <person name="Grigoriev I.V."/>
            <person name="Debuchy R."/>
            <person name="Gladieux P."/>
            <person name="Hiltunen Thoren M."/>
            <person name="Johannesson H."/>
        </authorList>
    </citation>
    <scope>NUCLEOTIDE SEQUENCE</scope>
    <source>
        <strain evidence="4">CBS 141.50</strain>
    </source>
</reference>
<keyword evidence="2" id="KW-0732">Signal</keyword>
<evidence type="ECO:0000256" key="1">
    <source>
        <dbReference type="SAM" id="Phobius"/>
    </source>
</evidence>
<dbReference type="RefSeq" id="XP_062639389.1">
    <property type="nucleotide sequence ID" value="XM_062779836.1"/>
</dbReference>
<dbReference type="GeneID" id="87816449"/>
<evidence type="ECO:0000259" key="3">
    <source>
        <dbReference type="Pfam" id="PF01419"/>
    </source>
</evidence>
<feature type="domain" description="Jacalin-type lectin" evidence="3">
    <location>
        <begin position="157"/>
        <end position="246"/>
    </location>
</feature>
<evidence type="ECO:0000256" key="2">
    <source>
        <dbReference type="SAM" id="SignalP"/>
    </source>
</evidence>
<organism evidence="4 5">
    <name type="scientific">Dichotomopilus funicola</name>
    <dbReference type="NCBI Taxonomy" id="1934379"/>
    <lineage>
        <taxon>Eukaryota</taxon>
        <taxon>Fungi</taxon>
        <taxon>Dikarya</taxon>
        <taxon>Ascomycota</taxon>
        <taxon>Pezizomycotina</taxon>
        <taxon>Sordariomycetes</taxon>
        <taxon>Sordariomycetidae</taxon>
        <taxon>Sordariales</taxon>
        <taxon>Chaetomiaceae</taxon>
        <taxon>Dichotomopilus</taxon>
    </lineage>
</organism>
<dbReference type="Pfam" id="PF01419">
    <property type="entry name" value="Jacalin"/>
    <property type="match status" value="1"/>
</dbReference>
<feature type="signal peptide" evidence="2">
    <location>
        <begin position="1"/>
        <end position="20"/>
    </location>
</feature>
<name>A0AAN6ZQ03_9PEZI</name>
<sequence>MVPMRLLFAALVAFLAFAVGSPTTISALLGAPPAASSAFSVVLAAAFSLVAAMATTTLARGLGRSRFSLRALASLAMPALLLSAVLFVGPASAAPWSTDLCVRPTSVGASSEGAPFTLLAEAGSSVRMLRLFRNNGRDGYLRGLVVVFSDGTEMRAGVRKDQFAELTLEDDEVITGMTLWSFTPRHRWTKSAKSGPRVGRIDVSTNQRSWGYGVDSTAKLSSKAVNVGSGLLVGFQGRAGDDLDQVAPVFLRTLESSVVDDIVFDKPAGSEGLRLVTLREGTAVFAGTPYSWQFSGSESRDASTAFASSTTNALTIGTTFKGAALPAIIDGGIEASWTFTAGTTITRTLDRSATLSWSTSIDISESNPAVTCSAMVWEGHLRLRWTGTQTVVAGGAVSSFPATGILNHVAYGKVETSCRPAAAVSSSSSRRVRRAFAA</sequence>
<feature type="chain" id="PRO_5042941648" description="Jacalin-type lectin domain-containing protein" evidence="2">
    <location>
        <begin position="21"/>
        <end position="438"/>
    </location>
</feature>
<dbReference type="InterPro" id="IPR001229">
    <property type="entry name" value="Jacalin-like_lectin_dom"/>
</dbReference>